<evidence type="ECO:0000256" key="5">
    <source>
        <dbReference type="ARBA" id="ARBA00022989"/>
    </source>
</evidence>
<evidence type="ECO:0000256" key="8">
    <source>
        <dbReference type="ARBA" id="ARBA00039168"/>
    </source>
</evidence>
<dbReference type="PANTHER" id="PTHR30561">
    <property type="entry name" value="SMR FAMILY PROTON-DEPENDENT DRUG EFFLUX TRANSPORTER SUGE"/>
    <property type="match status" value="1"/>
</dbReference>
<evidence type="ECO:0000313" key="11">
    <source>
        <dbReference type="EMBL" id="UWN57545.1"/>
    </source>
</evidence>
<proteinExistence type="inferred from homology"/>
<feature type="transmembrane region" description="Helical" evidence="10">
    <location>
        <begin position="30"/>
        <end position="48"/>
    </location>
</feature>
<feature type="transmembrane region" description="Helical" evidence="10">
    <location>
        <begin position="60"/>
        <end position="79"/>
    </location>
</feature>
<dbReference type="InterPro" id="IPR045324">
    <property type="entry name" value="Small_multidrug_res"/>
</dbReference>
<dbReference type="GeneID" id="82890440"/>
<sequence>MAWFYLILGGFFEMGWTVGLKLSQSMQPRWLYIAMAVLSMSLSLFLLYLAQRTIAIGTSYVVWTGIGAVSTLLIGILFFGDSAGLWRLFSAALIIGGVVGLKLTA</sequence>
<comment type="subcellular location">
    <subcellularLocation>
        <location evidence="1 9">Cell membrane</location>
        <topology evidence="1 9">Multi-pass membrane protein</topology>
    </subcellularLocation>
</comment>
<dbReference type="Proteomes" id="UP001059295">
    <property type="component" value="Chromosome"/>
</dbReference>
<keyword evidence="2" id="KW-0813">Transport</keyword>
<evidence type="ECO:0000256" key="9">
    <source>
        <dbReference type="RuleBase" id="RU003942"/>
    </source>
</evidence>
<accession>A0ABY5V016</accession>
<dbReference type="InterPro" id="IPR037185">
    <property type="entry name" value="EmrE-like"/>
</dbReference>
<feature type="transmembrane region" description="Helical" evidence="10">
    <location>
        <begin position="85"/>
        <end position="104"/>
    </location>
</feature>
<evidence type="ECO:0000256" key="3">
    <source>
        <dbReference type="ARBA" id="ARBA00022475"/>
    </source>
</evidence>
<evidence type="ECO:0000256" key="1">
    <source>
        <dbReference type="ARBA" id="ARBA00004651"/>
    </source>
</evidence>
<evidence type="ECO:0000256" key="2">
    <source>
        <dbReference type="ARBA" id="ARBA00022448"/>
    </source>
</evidence>
<evidence type="ECO:0000256" key="6">
    <source>
        <dbReference type="ARBA" id="ARBA00023136"/>
    </source>
</evidence>
<dbReference type="RefSeq" id="WP_019245048.1">
    <property type="nucleotide sequence ID" value="NZ_CAPH01000006.1"/>
</dbReference>
<keyword evidence="3" id="KW-1003">Cell membrane</keyword>
<protein>
    <recommendedName>
        <fullName evidence="8">Guanidinium exporter</fullName>
    </recommendedName>
</protein>
<gene>
    <name evidence="11" type="ORF">NQ491_01860</name>
</gene>
<dbReference type="EMBL" id="CP102294">
    <property type="protein sequence ID" value="UWN57545.1"/>
    <property type="molecule type" value="Genomic_DNA"/>
</dbReference>
<evidence type="ECO:0000256" key="10">
    <source>
        <dbReference type="SAM" id="Phobius"/>
    </source>
</evidence>
<name>A0ABY5V016_9BACT</name>
<evidence type="ECO:0000256" key="4">
    <source>
        <dbReference type="ARBA" id="ARBA00022692"/>
    </source>
</evidence>
<dbReference type="SUPFAM" id="SSF103481">
    <property type="entry name" value="Multidrug resistance efflux transporter EmrE"/>
    <property type="match status" value="1"/>
</dbReference>
<keyword evidence="12" id="KW-1185">Reference proteome</keyword>
<comment type="similarity">
    <text evidence="7">Belongs to the drug/metabolite transporter (DMT) superfamily. Small multidrug resistance (SMR) (TC 2.A.7.1) family. Gdx/SugE subfamily.</text>
</comment>
<dbReference type="Pfam" id="PF00893">
    <property type="entry name" value="Multi_Drug_Res"/>
    <property type="match status" value="1"/>
</dbReference>
<keyword evidence="6 10" id="KW-0472">Membrane</keyword>
<organism evidence="11 12">
    <name type="scientific">Alistipes ihumii AP11</name>
    <dbReference type="NCBI Taxonomy" id="1211813"/>
    <lineage>
        <taxon>Bacteria</taxon>
        <taxon>Pseudomonadati</taxon>
        <taxon>Bacteroidota</taxon>
        <taxon>Bacteroidia</taxon>
        <taxon>Bacteroidales</taxon>
        <taxon>Rikenellaceae</taxon>
        <taxon>Alistipes</taxon>
    </lineage>
</organism>
<keyword evidence="5 10" id="KW-1133">Transmembrane helix</keyword>
<dbReference type="Gene3D" id="1.10.3730.20">
    <property type="match status" value="1"/>
</dbReference>
<keyword evidence="4 9" id="KW-0812">Transmembrane</keyword>
<evidence type="ECO:0000256" key="7">
    <source>
        <dbReference type="ARBA" id="ARBA00038151"/>
    </source>
</evidence>
<reference evidence="11" key="1">
    <citation type="journal article" date="2022" name="Cell">
        <title>Design, construction, and in vivo augmentation of a complex gut microbiome.</title>
        <authorList>
            <person name="Cheng A.G."/>
            <person name="Ho P.Y."/>
            <person name="Aranda-Diaz A."/>
            <person name="Jain S."/>
            <person name="Yu F.B."/>
            <person name="Meng X."/>
            <person name="Wang M."/>
            <person name="Iakiviak M."/>
            <person name="Nagashima K."/>
            <person name="Zhao A."/>
            <person name="Murugkar P."/>
            <person name="Patil A."/>
            <person name="Atabakhsh K."/>
            <person name="Weakley A."/>
            <person name="Yan J."/>
            <person name="Brumbaugh A.R."/>
            <person name="Higginbottom S."/>
            <person name="Dimas A."/>
            <person name="Shiver A.L."/>
            <person name="Deutschbauer A."/>
            <person name="Neff N."/>
            <person name="Sonnenburg J.L."/>
            <person name="Huang K.C."/>
            <person name="Fischbach M.A."/>
        </authorList>
    </citation>
    <scope>NUCLEOTIDE SEQUENCE</scope>
    <source>
        <strain evidence="11">AP11</strain>
    </source>
</reference>
<dbReference type="InterPro" id="IPR000390">
    <property type="entry name" value="Small_drug/metabolite_transptr"/>
</dbReference>
<dbReference type="PANTHER" id="PTHR30561:SF0">
    <property type="entry name" value="GUANIDINIUM EXPORTER"/>
    <property type="match status" value="1"/>
</dbReference>
<evidence type="ECO:0000313" key="12">
    <source>
        <dbReference type="Proteomes" id="UP001059295"/>
    </source>
</evidence>